<keyword evidence="1" id="KW-0732">Signal</keyword>
<keyword evidence="3" id="KW-1185">Reference proteome</keyword>
<evidence type="ECO:0000256" key="1">
    <source>
        <dbReference type="SAM" id="SignalP"/>
    </source>
</evidence>
<proteinExistence type="predicted"/>
<evidence type="ECO:0008006" key="4">
    <source>
        <dbReference type="Google" id="ProtNLM"/>
    </source>
</evidence>
<comment type="caution">
    <text evidence="2">The sequence shown here is derived from an EMBL/GenBank/DDBJ whole genome shotgun (WGS) entry which is preliminary data.</text>
</comment>
<accession>A0ABW3Q7I6</accession>
<feature type="signal peptide" evidence="1">
    <location>
        <begin position="1"/>
        <end position="28"/>
    </location>
</feature>
<sequence length="428" mass="46665">MSTSRNGLKSVLFTGLFLLGVAQLTAQAQGLGNSPYSSLGIGEIHGNNNITNLGMGGLGTAYANGFFLNSANPALLVRNRYTIFEVGLLGQSKTLADNRGQNQQDFGANLSYLTLAFPVTKFWSAGIGLRPYSYVDYQTTQYQRIPGTIYESEYIYHGRGGLNKATFTNGFSLTRSLFVGFEASFIFGNITNDSDSRLLIGGDDITVKRSTLNSYSDVLWRLGAAWRPKLNKDWFLNVGATVEPLTKLNGNSVDTYQQIDAGGTLISNPDTVSTRSKGSITLPAQLRGGIVLEKSQKLAVGLEFGYQPWSKFTNLNGESGGLKDSYSIGAGLEYTPKVRSSRYLDLIPYRLGVNYGTLPYSVGGKQPTDMNVSLGLSLPVGQFVNSMTISLIGGQRGTVTEGQIRERYFKIGLGFSLNQQWFVRYKVD</sequence>
<dbReference type="RefSeq" id="WP_265991148.1">
    <property type="nucleotide sequence ID" value="NZ_CP110973.1"/>
</dbReference>
<gene>
    <name evidence="2" type="ORF">ACFQ4C_19070</name>
</gene>
<reference evidence="3" key="1">
    <citation type="journal article" date="2019" name="Int. J. Syst. Evol. Microbiol.">
        <title>The Global Catalogue of Microorganisms (GCM) 10K type strain sequencing project: providing services to taxonomists for standard genome sequencing and annotation.</title>
        <authorList>
            <consortium name="The Broad Institute Genomics Platform"/>
            <consortium name="The Broad Institute Genome Sequencing Center for Infectious Disease"/>
            <person name="Wu L."/>
            <person name="Ma J."/>
        </authorList>
    </citation>
    <scope>NUCLEOTIDE SEQUENCE [LARGE SCALE GENOMIC DNA]</scope>
    <source>
        <strain evidence="3">CCUG 55608</strain>
    </source>
</reference>
<protein>
    <recommendedName>
        <fullName evidence="4">Long-chain fatty acid transport protein</fullName>
    </recommendedName>
</protein>
<dbReference type="SUPFAM" id="SSF56935">
    <property type="entry name" value="Porins"/>
    <property type="match status" value="1"/>
</dbReference>
<dbReference type="EMBL" id="JBHTLP010000011">
    <property type="protein sequence ID" value="MFD1143237.1"/>
    <property type="molecule type" value="Genomic_DNA"/>
</dbReference>
<organism evidence="2 3">
    <name type="scientific">Larkinella insperata</name>
    <dbReference type="NCBI Taxonomy" id="332158"/>
    <lineage>
        <taxon>Bacteria</taxon>
        <taxon>Pseudomonadati</taxon>
        <taxon>Bacteroidota</taxon>
        <taxon>Cytophagia</taxon>
        <taxon>Cytophagales</taxon>
        <taxon>Spirosomataceae</taxon>
        <taxon>Larkinella</taxon>
    </lineage>
</organism>
<dbReference type="Proteomes" id="UP001597116">
    <property type="component" value="Unassembled WGS sequence"/>
</dbReference>
<evidence type="ECO:0000313" key="2">
    <source>
        <dbReference type="EMBL" id="MFD1143237.1"/>
    </source>
</evidence>
<name>A0ABW3Q7I6_9BACT</name>
<feature type="chain" id="PRO_5045576572" description="Long-chain fatty acid transport protein" evidence="1">
    <location>
        <begin position="29"/>
        <end position="428"/>
    </location>
</feature>
<evidence type="ECO:0000313" key="3">
    <source>
        <dbReference type="Proteomes" id="UP001597116"/>
    </source>
</evidence>
<dbReference type="Gene3D" id="2.40.160.60">
    <property type="entry name" value="Outer membrane protein transport protein (OMPP1/FadL/TodX)"/>
    <property type="match status" value="1"/>
</dbReference>